<sequence length="945" mass="107362">MLIYLDGRGRYANHACGQCNASAPTIRCHDCHGGQLFCNSCIVASHAHNPTHRVECWNSKFFEHTTLKALGLRVRVGHAIGEHCVNPTEAAGDDFVIIDTNGIHQVTLDFCGCTHAEKPTTQLLRAGLYPATVQAPKTAATVTALETFHLLTFESKASVFEFYNTLARQTDNTGTLKLPDRYDEFLRMMRQWRNLKMLKRAGRGHDPSGVAATQEGECAVICPACPQPGKNLEADWQEAPEGVQWLFALFLGIDTNFRMVRKKVSSEAADPTFSGGWSYFVEPTKYRDHIAKQGEQKEVRSTCVKHHTVNDANTGRFSNLASSGIGTVDCARHMFKRPNSVGDLQKGERYINMDYMFFSSTTHEGTEFEQVVISYDIACQWGTHLWDRMKDLPHRLHLDHENKNYIFLIPKFHLPAHVEKCQTAFSFNLTRGVGRTEGEAPEHGWSNINPVAASAKQMGPASYRETINDHFGDWNHSMIVNLGYLQLRKLKAAVVSRDDHVEDFYTFTESIPAMSVIDWTSIVESWEKDNSKVNPFVPTMKTITQHGVRLALAVEDAADLQKEDKLPVHDDVTPGILIALGLELEAQQIKLKAECKALDASTTSRQLTQVQERKNSLRRKINSWTNIQHLYMPEVAALRAREDRAASDSAPEIQVYDIPLHFPSSLTQIRTNTKLYEYEFRLRRAQAYEALDELRQHLRLRSHMYKYKDRHVSGQRANTRSRNLITNVQRRVDTSVIKYTSARTALTSLALHTGDVGWDSQLKELKDEDIRAFTDETEKEAEAAKQRREKMKKKKGGEKKGLGEGHKKLSWIWKVYGVAGDQEDKGIQEALHIEWCRARARAMRWSEEVILLREEMRRVLSYHEWHASWWESQAFRHTGLSPELAEGMAAYAAKQAAIRRSRASYFDCLWRTGWAEVQEGIGADNDVLDLPASHHFTSYPSSSCR</sequence>
<name>A0A167V9G8_9AGAM</name>
<evidence type="ECO:0000256" key="2">
    <source>
        <dbReference type="SAM" id="MobiDB-lite"/>
    </source>
</evidence>
<evidence type="ECO:0000313" key="4">
    <source>
        <dbReference type="EMBL" id="KZP04775.1"/>
    </source>
</evidence>
<reference evidence="4 5" key="1">
    <citation type="journal article" date="2016" name="Mol. Biol. Evol.">
        <title>Comparative Genomics of Early-Diverging Mushroom-Forming Fungi Provides Insights into the Origins of Lignocellulose Decay Capabilities.</title>
        <authorList>
            <person name="Nagy L.G."/>
            <person name="Riley R."/>
            <person name="Tritt A."/>
            <person name="Adam C."/>
            <person name="Daum C."/>
            <person name="Floudas D."/>
            <person name="Sun H."/>
            <person name="Yadav J.S."/>
            <person name="Pangilinan J."/>
            <person name="Larsson K.H."/>
            <person name="Matsuura K."/>
            <person name="Barry K."/>
            <person name="Labutti K."/>
            <person name="Kuo R."/>
            <person name="Ohm R.A."/>
            <person name="Bhattacharya S.S."/>
            <person name="Shirouzu T."/>
            <person name="Yoshinaga Y."/>
            <person name="Martin F.M."/>
            <person name="Grigoriev I.V."/>
            <person name="Hibbett D.S."/>
        </authorList>
    </citation>
    <scope>NUCLEOTIDE SEQUENCE [LARGE SCALE GENOMIC DNA]</scope>
    <source>
        <strain evidence="4 5">CBS 109695</strain>
    </source>
</reference>
<dbReference type="InterPro" id="IPR041457">
    <property type="entry name" value="CxC2_KDZ-assoc"/>
</dbReference>
<proteinExistence type="predicted"/>
<dbReference type="PANTHER" id="PTHR33096:SF1">
    <property type="entry name" value="CXC1-LIKE CYSTEINE CLUSTER ASSOCIATED WITH KDZ TRANSPOSASES DOMAIN-CONTAINING PROTEIN"/>
    <property type="match status" value="1"/>
</dbReference>
<feature type="domain" description="CxC2-like cysteine cluster KDZ transposase-associated" evidence="3">
    <location>
        <begin position="67"/>
        <end position="174"/>
    </location>
</feature>
<evidence type="ECO:0000256" key="1">
    <source>
        <dbReference type="SAM" id="Coils"/>
    </source>
</evidence>
<feature type="compositionally biased region" description="Basic and acidic residues" evidence="2">
    <location>
        <begin position="777"/>
        <end position="786"/>
    </location>
</feature>
<organism evidence="4 5">
    <name type="scientific">Athelia psychrophila</name>
    <dbReference type="NCBI Taxonomy" id="1759441"/>
    <lineage>
        <taxon>Eukaryota</taxon>
        <taxon>Fungi</taxon>
        <taxon>Dikarya</taxon>
        <taxon>Basidiomycota</taxon>
        <taxon>Agaricomycotina</taxon>
        <taxon>Agaricomycetes</taxon>
        <taxon>Agaricomycetidae</taxon>
        <taxon>Atheliales</taxon>
        <taxon>Atheliaceae</taxon>
        <taxon>Athelia</taxon>
    </lineage>
</organism>
<feature type="coiled-coil region" evidence="1">
    <location>
        <begin position="600"/>
        <end position="627"/>
    </location>
</feature>
<evidence type="ECO:0000259" key="3">
    <source>
        <dbReference type="Pfam" id="PF18803"/>
    </source>
</evidence>
<keyword evidence="5" id="KW-1185">Reference proteome</keyword>
<dbReference type="Proteomes" id="UP000076532">
    <property type="component" value="Unassembled WGS sequence"/>
</dbReference>
<keyword evidence="1" id="KW-0175">Coiled coil</keyword>
<dbReference type="InterPro" id="IPR040521">
    <property type="entry name" value="KDZ"/>
</dbReference>
<accession>A0A167V9G8</accession>
<dbReference type="AlphaFoldDB" id="A0A167V9G8"/>
<feature type="region of interest" description="Disordered" evidence="2">
    <location>
        <begin position="777"/>
        <end position="803"/>
    </location>
</feature>
<dbReference type="Pfam" id="PF18758">
    <property type="entry name" value="KDZ"/>
    <property type="match status" value="1"/>
</dbReference>
<protein>
    <recommendedName>
        <fullName evidence="3">CxC2-like cysteine cluster KDZ transposase-associated domain-containing protein</fullName>
    </recommendedName>
</protein>
<dbReference type="CDD" id="cd19757">
    <property type="entry name" value="Bbox1"/>
    <property type="match status" value="1"/>
</dbReference>
<dbReference type="OrthoDB" id="3261436at2759"/>
<feature type="compositionally biased region" description="Basic residues" evidence="2">
    <location>
        <begin position="787"/>
        <end position="797"/>
    </location>
</feature>
<dbReference type="EMBL" id="KV417889">
    <property type="protein sequence ID" value="KZP04775.1"/>
    <property type="molecule type" value="Genomic_DNA"/>
</dbReference>
<dbReference type="PANTHER" id="PTHR33096">
    <property type="entry name" value="CXC2 DOMAIN-CONTAINING PROTEIN"/>
    <property type="match status" value="1"/>
</dbReference>
<gene>
    <name evidence="4" type="ORF">FIBSPDRAFT_766840</name>
</gene>
<dbReference type="Pfam" id="PF18803">
    <property type="entry name" value="CxC2"/>
    <property type="match status" value="1"/>
</dbReference>
<evidence type="ECO:0000313" key="5">
    <source>
        <dbReference type="Proteomes" id="UP000076532"/>
    </source>
</evidence>